<sequence length="769" mass="81933">MPRQYDLRPVPIDRNPLWSLYEPGIPKLPELKLDPEAMWQAFINGVKLTTGLDLSSPAKFVESLGSLILTGGGLIDPSRLPLIPLANIGRIIASLLPTGHFSDPSAVEDDDERWTVVEDGGPSGSGAVKFTADGTIADLYSTDLVPVVQGEKINVVGKLFYENLVASGDPIVLGLTTYADRFGRTVVSHVDLIVPEVTSGTLDDWLELTGSYTVPSGVQSLRVRMTVGADATAGDVYFAEVDANKGDELLPMEFVSGLLGELAARLGLDVWQDFLDAAAGQVGGTIHHIIDRIVNLDLFGRFDASQLTNIVNIPTVPGDNVGGVGGVGSIVSHLQQTWNNFWGALVGRQADDDVSLADPTEQIAELASTTAAHSSAIAQLMANQDGNANQGVVGGDDFERVSVGNLGGGWAEFYSLGSGNGYYDISNGHDAVWHDQGANTNTGTFVRTNPADERTETDYQRITFVVGTVAGEQPLPFILTGGQHIRLWARVNDDADTAGITDGVFIEIGGASLAQFGYRKAGTTTMVGSTVSCTWGVGTRFTIDAGTVDGVEHFRFYKNGSPMLTWEDSSGVTSYGEDFRRWGWEGQARARGLGQGTPSSCARITIADNTPTAVYGTTMRVFRTNTSGVSMPVENSQTGVPLPANVFDSIAYKSADLDWNPATNTVTFNTEKPATYLVQCRIETSTALGTGAYLLVLYKNGVVWAYNQNFQFPINIGGASSPVTTIIGDFIVYAEPGDTIQMCRINTDSKNIVGGFGGAVTFLNVAKMG</sequence>
<protein>
    <submittedName>
        <fullName evidence="2">Minor tail protein</fullName>
    </submittedName>
</protein>
<dbReference type="Proteomes" id="UP000224050">
    <property type="component" value="Segment"/>
</dbReference>
<reference evidence="3" key="1">
    <citation type="submission" date="2016-11" db="EMBL/GenBank/DDBJ databases">
        <authorList>
            <person name="Jaros S."/>
            <person name="Januszkiewicz K."/>
            <person name="Wedrychowicz H."/>
        </authorList>
    </citation>
    <scope>NUCLEOTIDE SEQUENCE [LARGE SCALE GENOMIC DNA]</scope>
</reference>
<evidence type="ECO:0000313" key="3">
    <source>
        <dbReference type="Proteomes" id="UP000224050"/>
    </source>
</evidence>
<dbReference type="Pfam" id="PF23918">
    <property type="entry name" value="DUF7257"/>
    <property type="match status" value="1"/>
</dbReference>
<gene>
    <name evidence="2" type="ORF">SEA_MITTI_28</name>
</gene>
<name>A0A1J0MDJ6_9CAUD</name>
<organism evidence="2 3">
    <name type="scientific">Mycobacterium phage Mitti</name>
    <dbReference type="NCBI Taxonomy" id="1917488"/>
    <lineage>
        <taxon>Viruses</taxon>
        <taxon>Duplodnaviria</taxon>
        <taxon>Heunggongvirae</taxon>
        <taxon>Uroviricota</taxon>
        <taxon>Caudoviricetes</taxon>
        <taxon>Weiservirinae</taxon>
        <taxon>Fionnbharthvirus</taxon>
        <taxon>Fionnbharthvirus fionnbharth</taxon>
    </lineage>
</organism>
<dbReference type="Gene3D" id="2.60.120.260">
    <property type="entry name" value="Galactose-binding domain-like"/>
    <property type="match status" value="1"/>
</dbReference>
<feature type="domain" description="DUF7257" evidence="1">
    <location>
        <begin position="366"/>
        <end position="612"/>
    </location>
</feature>
<evidence type="ECO:0000313" key="2">
    <source>
        <dbReference type="EMBL" id="APD19161.1"/>
    </source>
</evidence>
<dbReference type="InterPro" id="IPR055681">
    <property type="entry name" value="DUF7257"/>
</dbReference>
<accession>A0A1J0MDJ6</accession>
<dbReference type="EMBL" id="KY087992">
    <property type="protein sequence ID" value="APD19161.1"/>
    <property type="molecule type" value="Genomic_DNA"/>
</dbReference>
<evidence type="ECO:0000259" key="1">
    <source>
        <dbReference type="Pfam" id="PF23918"/>
    </source>
</evidence>
<proteinExistence type="predicted"/>